<protein>
    <submittedName>
        <fullName evidence="1">Uncharacterized protein</fullName>
    </submittedName>
</protein>
<dbReference type="Proteomes" id="UP000031036">
    <property type="component" value="Unassembled WGS sequence"/>
</dbReference>
<dbReference type="AlphaFoldDB" id="A0A0B2VPU2"/>
<sequence>MDPILQPSIIFNAFKLVNYNRSAVHVYKSTVIQSALEACPLFMFKQSVSTAANSLPNEKGVGEYEQRGALSGSYFVGKGDL</sequence>
<keyword evidence="2" id="KW-1185">Reference proteome</keyword>
<evidence type="ECO:0000313" key="1">
    <source>
        <dbReference type="EMBL" id="KHN83359.1"/>
    </source>
</evidence>
<reference evidence="1 2" key="1">
    <citation type="submission" date="2014-11" db="EMBL/GenBank/DDBJ databases">
        <title>Genetic blueprint of the zoonotic pathogen Toxocara canis.</title>
        <authorList>
            <person name="Zhu X.-Q."/>
            <person name="Korhonen P.K."/>
            <person name="Cai H."/>
            <person name="Young N.D."/>
            <person name="Nejsum P."/>
            <person name="von Samson-Himmelstjerna G."/>
            <person name="Boag P.R."/>
            <person name="Tan P."/>
            <person name="Li Q."/>
            <person name="Min J."/>
            <person name="Yang Y."/>
            <person name="Wang X."/>
            <person name="Fang X."/>
            <person name="Hall R.S."/>
            <person name="Hofmann A."/>
            <person name="Sternberg P.W."/>
            <person name="Jex A.R."/>
            <person name="Gasser R.B."/>
        </authorList>
    </citation>
    <scope>NUCLEOTIDE SEQUENCE [LARGE SCALE GENOMIC DNA]</scope>
    <source>
        <strain evidence="1">PN_DK_2014</strain>
    </source>
</reference>
<comment type="caution">
    <text evidence="1">The sequence shown here is derived from an EMBL/GenBank/DDBJ whole genome shotgun (WGS) entry which is preliminary data.</text>
</comment>
<gene>
    <name evidence="1" type="ORF">Tcan_05388</name>
</gene>
<organism evidence="1 2">
    <name type="scientific">Toxocara canis</name>
    <name type="common">Canine roundworm</name>
    <dbReference type="NCBI Taxonomy" id="6265"/>
    <lineage>
        <taxon>Eukaryota</taxon>
        <taxon>Metazoa</taxon>
        <taxon>Ecdysozoa</taxon>
        <taxon>Nematoda</taxon>
        <taxon>Chromadorea</taxon>
        <taxon>Rhabditida</taxon>
        <taxon>Spirurina</taxon>
        <taxon>Ascaridomorpha</taxon>
        <taxon>Ascaridoidea</taxon>
        <taxon>Toxocaridae</taxon>
        <taxon>Toxocara</taxon>
    </lineage>
</organism>
<dbReference type="EMBL" id="JPKZ01001201">
    <property type="protein sequence ID" value="KHN83359.1"/>
    <property type="molecule type" value="Genomic_DNA"/>
</dbReference>
<evidence type="ECO:0000313" key="2">
    <source>
        <dbReference type="Proteomes" id="UP000031036"/>
    </source>
</evidence>
<accession>A0A0B2VPU2</accession>
<proteinExistence type="predicted"/>
<name>A0A0B2VPU2_TOXCA</name>